<sequence length="357" mass="41779">MLTFVDDFMIASKVPPNQILQELQTVLDIKEVFNHKDISIKYIGYNINRTIDDIGHTKSIRIRERKLKKPFKTPDDANFSVPKNLLENFTPSEYKIMLKELQHLVGTLAYVTYSSRPDMCYSISNIAKYIKFPTDEIFEHVFRNMFYLFNTSERKIIIQNRNESEEEEEEEDDDIIKLDIFTDSSLNNDYIGRSQHSLLIYYHNIRLTCFESKTSKSVHPSSNLSELSAIINGYQKMNQIINILSDITSKRVHVNFYTDSTGSINFLNGSSTATNKSFRKHLYLFKEMFRKSYISMFHIKRNLNISDLLTKHSPPSTYNYIIDALFTNGFCPEFKTEKLMLNQIDEEFDEDTGDELL</sequence>
<reference evidence="1" key="2">
    <citation type="submission" date="2021-01" db="EMBL/GenBank/DDBJ databases">
        <authorList>
            <person name="Schikora-Tamarit M.A."/>
        </authorList>
    </citation>
    <scope>NUCLEOTIDE SEQUENCE</scope>
    <source>
        <strain evidence="1">CBS6341</strain>
    </source>
</reference>
<organism evidence="1 2">
    <name type="scientific">Wickerhamomyces mucosus</name>
    <dbReference type="NCBI Taxonomy" id="1378264"/>
    <lineage>
        <taxon>Eukaryota</taxon>
        <taxon>Fungi</taxon>
        <taxon>Dikarya</taxon>
        <taxon>Ascomycota</taxon>
        <taxon>Saccharomycotina</taxon>
        <taxon>Saccharomycetes</taxon>
        <taxon>Phaffomycetales</taxon>
        <taxon>Wickerhamomycetaceae</taxon>
        <taxon>Wickerhamomyces</taxon>
    </lineage>
</organism>
<evidence type="ECO:0008006" key="3">
    <source>
        <dbReference type="Google" id="ProtNLM"/>
    </source>
</evidence>
<gene>
    <name evidence="1" type="ORF">WICMUC_002494</name>
</gene>
<keyword evidence="2" id="KW-1185">Reference proteome</keyword>
<accession>A0A9P8PPD9</accession>
<dbReference type="EMBL" id="JAEUBF010000698">
    <property type="protein sequence ID" value="KAH3675848.1"/>
    <property type="molecule type" value="Genomic_DNA"/>
</dbReference>
<comment type="caution">
    <text evidence="1">The sequence shown here is derived from an EMBL/GenBank/DDBJ whole genome shotgun (WGS) entry which is preliminary data.</text>
</comment>
<proteinExistence type="predicted"/>
<dbReference type="Gene3D" id="3.30.420.10">
    <property type="entry name" value="Ribonuclease H-like superfamily/Ribonuclease H"/>
    <property type="match status" value="1"/>
</dbReference>
<evidence type="ECO:0000313" key="2">
    <source>
        <dbReference type="Proteomes" id="UP000769528"/>
    </source>
</evidence>
<protein>
    <recommendedName>
        <fullName evidence="3">Reverse transcriptase domain-containing protein</fullName>
    </recommendedName>
</protein>
<dbReference type="InterPro" id="IPR036397">
    <property type="entry name" value="RNaseH_sf"/>
</dbReference>
<dbReference type="GO" id="GO:0003676">
    <property type="term" value="F:nucleic acid binding"/>
    <property type="evidence" value="ECO:0007669"/>
    <property type="project" value="InterPro"/>
</dbReference>
<evidence type="ECO:0000313" key="1">
    <source>
        <dbReference type="EMBL" id="KAH3675848.1"/>
    </source>
</evidence>
<dbReference type="Proteomes" id="UP000769528">
    <property type="component" value="Unassembled WGS sequence"/>
</dbReference>
<dbReference type="AlphaFoldDB" id="A0A9P8PPD9"/>
<name>A0A9P8PPD9_9ASCO</name>
<reference evidence="1" key="1">
    <citation type="journal article" date="2021" name="Open Biol.">
        <title>Shared evolutionary footprints suggest mitochondrial oxidative damage underlies multiple complex I losses in fungi.</title>
        <authorList>
            <person name="Schikora-Tamarit M.A."/>
            <person name="Marcet-Houben M."/>
            <person name="Nosek J."/>
            <person name="Gabaldon T."/>
        </authorList>
    </citation>
    <scope>NUCLEOTIDE SEQUENCE</scope>
    <source>
        <strain evidence="1">CBS6341</strain>
    </source>
</reference>
<dbReference type="OrthoDB" id="413361at2759"/>